<dbReference type="RefSeq" id="XP_060121470.1">
    <property type="nucleotide sequence ID" value="XM_060265487.1"/>
</dbReference>
<feature type="region of interest" description="Disordered" evidence="1">
    <location>
        <begin position="477"/>
        <end position="509"/>
    </location>
</feature>
<accession>A0AAF0F584</accession>
<reference evidence="2" key="1">
    <citation type="submission" date="2023-03" db="EMBL/GenBank/DDBJ databases">
        <title>Mating type loci evolution in Malassezia.</title>
        <authorList>
            <person name="Coelho M.A."/>
        </authorList>
    </citation>
    <scope>NUCLEOTIDE SEQUENCE</scope>
    <source>
        <strain evidence="2">CBS 9431</strain>
    </source>
</reference>
<feature type="region of interest" description="Disordered" evidence="1">
    <location>
        <begin position="554"/>
        <end position="600"/>
    </location>
</feature>
<name>A0AAF0F584_9BASI</name>
<evidence type="ECO:0000313" key="3">
    <source>
        <dbReference type="Proteomes" id="UP001217754"/>
    </source>
</evidence>
<feature type="compositionally biased region" description="Low complexity" evidence="1">
    <location>
        <begin position="581"/>
        <end position="600"/>
    </location>
</feature>
<feature type="compositionally biased region" description="Polar residues" evidence="1">
    <location>
        <begin position="410"/>
        <end position="421"/>
    </location>
</feature>
<dbReference type="AlphaFoldDB" id="A0AAF0F584"/>
<dbReference type="Proteomes" id="UP001217754">
    <property type="component" value="Chromosome 2"/>
</dbReference>
<proteinExistence type="predicted"/>
<feature type="region of interest" description="Disordered" evidence="1">
    <location>
        <begin position="410"/>
        <end position="439"/>
    </location>
</feature>
<dbReference type="GeneID" id="85225181"/>
<feature type="compositionally biased region" description="Polar residues" evidence="1">
    <location>
        <begin position="558"/>
        <end position="580"/>
    </location>
</feature>
<organism evidence="2 3">
    <name type="scientific">Malassezia japonica</name>
    <dbReference type="NCBI Taxonomy" id="223818"/>
    <lineage>
        <taxon>Eukaryota</taxon>
        <taxon>Fungi</taxon>
        <taxon>Dikarya</taxon>
        <taxon>Basidiomycota</taxon>
        <taxon>Ustilaginomycotina</taxon>
        <taxon>Malasseziomycetes</taxon>
        <taxon>Malasseziales</taxon>
        <taxon>Malasseziaceae</taxon>
        <taxon>Malassezia</taxon>
    </lineage>
</organism>
<evidence type="ECO:0000313" key="2">
    <source>
        <dbReference type="EMBL" id="WFD38573.1"/>
    </source>
</evidence>
<feature type="compositionally biased region" description="Polar residues" evidence="1">
    <location>
        <begin position="477"/>
        <end position="492"/>
    </location>
</feature>
<keyword evidence="3" id="KW-1185">Reference proteome</keyword>
<sequence>MDIWHPTGLGHRSMPALWSAGQRGQGPEYSLGDVRQVPKSVQVFNACLYDKARGRSGLGLVSPGTAEGTEAQSKASLRSYASTRLEKQKLTHDIIEETTDINRLLSEAQMAFSAHQYTLAAVLYRRASNLGSAYACAFLSKLFGFGVVRANQSVFLFERDTRRGVAWGLVALQRIPEQLKEMDAQSAEYAAHWSLLNQALTLLCTLLCSQEMCQSMTTEESHADISMPLLLLFPRSCEVWNARTAGDDTLQAEGERRSVWIAMQEAMEHAQELFADELRSDEPTDTATLEANKALAQVHIAFLHAFLTMRTAFLNKSSAAVEATYKDWSHYLVESRKVPDSLNLTRYRRVASEGQQWAAPDEDKKIKAVVSDAELSALCKRISGIFPFAPDAAKRRQAAGPALQDLSNMLRQPNVPASQNPRKNRTTSSSSRYPTRGAAGPALLSRATIAPVMPVPSQEAITVQNQKGYAGITSTRLRSMSGVQKDQRTMSGENARRERRPSTASIAEPPSYLARMNDEVPSFGRPRTSSIVSVSPSLMFPSKGGDSSAVLCDEPAMMSQTESSANPPATGTAQGSNFQNLRARLQRQASSASISAASLA</sequence>
<protein>
    <submittedName>
        <fullName evidence="2">S-adenosylmethionine transporter</fullName>
    </submittedName>
</protein>
<gene>
    <name evidence="2" type="primary">PET8_1</name>
    <name evidence="2" type="ORF">MJAP1_001532</name>
</gene>
<evidence type="ECO:0000256" key="1">
    <source>
        <dbReference type="SAM" id="MobiDB-lite"/>
    </source>
</evidence>
<dbReference type="EMBL" id="CP119959">
    <property type="protein sequence ID" value="WFD38573.1"/>
    <property type="molecule type" value="Genomic_DNA"/>
</dbReference>